<dbReference type="Proteomes" id="UP000587760">
    <property type="component" value="Unassembled WGS sequence"/>
</dbReference>
<feature type="domain" description="Helicase C-terminal" evidence="14">
    <location>
        <begin position="228"/>
        <end position="377"/>
    </location>
</feature>
<feature type="compositionally biased region" description="Polar residues" evidence="12">
    <location>
        <begin position="429"/>
        <end position="446"/>
    </location>
</feature>
<dbReference type="InterPro" id="IPR027417">
    <property type="entry name" value="P-loop_NTPase"/>
</dbReference>
<dbReference type="EMBL" id="JACHGJ010000010">
    <property type="protein sequence ID" value="MBB6482263.1"/>
    <property type="molecule type" value="Genomic_DNA"/>
</dbReference>
<accession>A0A841RE47</accession>
<dbReference type="InterPro" id="IPR050079">
    <property type="entry name" value="DEAD_box_RNA_helicase"/>
</dbReference>
<feature type="domain" description="Helicase ATP-binding" evidence="13">
    <location>
        <begin position="32"/>
        <end position="205"/>
    </location>
</feature>
<organism evidence="16 17">
    <name type="scientific">Spirochaeta isovalerica</name>
    <dbReference type="NCBI Taxonomy" id="150"/>
    <lineage>
        <taxon>Bacteria</taxon>
        <taxon>Pseudomonadati</taxon>
        <taxon>Spirochaetota</taxon>
        <taxon>Spirochaetia</taxon>
        <taxon>Spirochaetales</taxon>
        <taxon>Spirochaetaceae</taxon>
        <taxon>Spirochaeta</taxon>
    </lineage>
</organism>
<dbReference type="GO" id="GO:0042255">
    <property type="term" value="P:ribosome assembly"/>
    <property type="evidence" value="ECO:0007669"/>
    <property type="project" value="UniProtKB-ARBA"/>
</dbReference>
<dbReference type="CDD" id="cd18787">
    <property type="entry name" value="SF2_C_DEAD"/>
    <property type="match status" value="1"/>
</dbReference>
<keyword evidence="6 11" id="KW-0067">ATP-binding</keyword>
<dbReference type="InterPro" id="IPR000629">
    <property type="entry name" value="RNA-helicase_DEAD-box_CS"/>
</dbReference>
<evidence type="ECO:0000256" key="12">
    <source>
        <dbReference type="SAM" id="MobiDB-lite"/>
    </source>
</evidence>
<dbReference type="PROSITE" id="PS51192">
    <property type="entry name" value="HELICASE_ATP_BIND_1"/>
    <property type="match status" value="1"/>
</dbReference>
<dbReference type="GO" id="GO:0003724">
    <property type="term" value="F:RNA helicase activity"/>
    <property type="evidence" value="ECO:0007669"/>
    <property type="project" value="UniProtKB-EC"/>
</dbReference>
<evidence type="ECO:0000256" key="4">
    <source>
        <dbReference type="ARBA" id="ARBA00022801"/>
    </source>
</evidence>
<dbReference type="FunFam" id="3.40.50.300:FF:000108">
    <property type="entry name" value="ATP-dependent RNA helicase RhlE"/>
    <property type="match status" value="1"/>
</dbReference>
<feature type="domain" description="DEAD-box RNA helicase Q" evidence="15">
    <location>
        <begin position="1"/>
        <end position="29"/>
    </location>
</feature>
<dbReference type="GO" id="GO:0016787">
    <property type="term" value="F:hydrolase activity"/>
    <property type="evidence" value="ECO:0007669"/>
    <property type="project" value="UniProtKB-KW"/>
</dbReference>
<dbReference type="InterPro" id="IPR011545">
    <property type="entry name" value="DEAD/DEAH_box_helicase_dom"/>
</dbReference>
<dbReference type="InterPro" id="IPR001650">
    <property type="entry name" value="Helicase_C-like"/>
</dbReference>
<comment type="similarity">
    <text evidence="7 11">Belongs to the DEAD box helicase family.</text>
</comment>
<feature type="short sequence motif" description="Q motif" evidence="10">
    <location>
        <begin position="1"/>
        <end position="29"/>
    </location>
</feature>
<dbReference type="InterPro" id="IPR044742">
    <property type="entry name" value="DEAD/DEAH_RhlB"/>
</dbReference>
<feature type="region of interest" description="Disordered" evidence="12">
    <location>
        <begin position="378"/>
        <end position="455"/>
    </location>
</feature>
<dbReference type="InterPro" id="IPR014001">
    <property type="entry name" value="Helicase_ATP-bd"/>
</dbReference>
<evidence type="ECO:0000256" key="2">
    <source>
        <dbReference type="ARBA" id="ARBA00022490"/>
    </source>
</evidence>
<feature type="compositionally biased region" description="Basic and acidic residues" evidence="12">
    <location>
        <begin position="401"/>
        <end position="422"/>
    </location>
</feature>
<evidence type="ECO:0000256" key="6">
    <source>
        <dbReference type="ARBA" id="ARBA00022840"/>
    </source>
</evidence>
<comment type="catalytic activity">
    <reaction evidence="8">
        <text>ATP + H2O = ADP + phosphate + H(+)</text>
        <dbReference type="Rhea" id="RHEA:13065"/>
        <dbReference type="ChEBI" id="CHEBI:15377"/>
        <dbReference type="ChEBI" id="CHEBI:15378"/>
        <dbReference type="ChEBI" id="CHEBI:30616"/>
        <dbReference type="ChEBI" id="CHEBI:43474"/>
        <dbReference type="ChEBI" id="CHEBI:456216"/>
        <dbReference type="EC" id="3.6.4.13"/>
    </reaction>
</comment>
<dbReference type="InterPro" id="IPR014014">
    <property type="entry name" value="RNA_helicase_DEAD_Q_motif"/>
</dbReference>
<keyword evidence="5 11" id="KW-0347">Helicase</keyword>
<comment type="caution">
    <text evidence="16">The sequence shown here is derived from an EMBL/GenBank/DDBJ whole genome shotgun (WGS) entry which is preliminary data.</text>
</comment>
<evidence type="ECO:0000259" key="14">
    <source>
        <dbReference type="PROSITE" id="PS51194"/>
    </source>
</evidence>
<dbReference type="GO" id="GO:0005829">
    <property type="term" value="C:cytosol"/>
    <property type="evidence" value="ECO:0007669"/>
    <property type="project" value="TreeGrafter"/>
</dbReference>
<dbReference type="SMART" id="SM00487">
    <property type="entry name" value="DEXDc"/>
    <property type="match status" value="1"/>
</dbReference>
<keyword evidence="4 11" id="KW-0378">Hydrolase</keyword>
<evidence type="ECO:0000259" key="13">
    <source>
        <dbReference type="PROSITE" id="PS51192"/>
    </source>
</evidence>
<dbReference type="CDD" id="cd00268">
    <property type="entry name" value="DEADc"/>
    <property type="match status" value="1"/>
</dbReference>
<gene>
    <name evidence="16" type="ORF">HNR50_003952</name>
</gene>
<dbReference type="AlphaFoldDB" id="A0A841RE47"/>
<evidence type="ECO:0000256" key="7">
    <source>
        <dbReference type="ARBA" id="ARBA00038437"/>
    </source>
</evidence>
<dbReference type="RefSeq" id="WP_184748495.1">
    <property type="nucleotide sequence ID" value="NZ_JACHGJ010000010.1"/>
</dbReference>
<dbReference type="Pfam" id="PF00270">
    <property type="entry name" value="DEAD"/>
    <property type="match status" value="1"/>
</dbReference>
<dbReference type="SUPFAM" id="SSF52540">
    <property type="entry name" value="P-loop containing nucleoside triphosphate hydrolases"/>
    <property type="match status" value="1"/>
</dbReference>
<evidence type="ECO:0000313" key="17">
    <source>
        <dbReference type="Proteomes" id="UP000587760"/>
    </source>
</evidence>
<evidence type="ECO:0000256" key="11">
    <source>
        <dbReference type="RuleBase" id="RU000492"/>
    </source>
</evidence>
<evidence type="ECO:0000256" key="5">
    <source>
        <dbReference type="ARBA" id="ARBA00022806"/>
    </source>
</evidence>
<evidence type="ECO:0000256" key="1">
    <source>
        <dbReference type="ARBA" id="ARBA00012552"/>
    </source>
</evidence>
<keyword evidence="17" id="KW-1185">Reference proteome</keyword>
<dbReference type="GO" id="GO:0003676">
    <property type="term" value="F:nucleic acid binding"/>
    <property type="evidence" value="ECO:0007669"/>
    <property type="project" value="InterPro"/>
</dbReference>
<proteinExistence type="inferred from homology"/>
<reference evidence="16 17" key="1">
    <citation type="submission" date="2020-08" db="EMBL/GenBank/DDBJ databases">
        <title>Genomic Encyclopedia of Type Strains, Phase IV (KMG-IV): sequencing the most valuable type-strain genomes for metagenomic binning, comparative biology and taxonomic classification.</title>
        <authorList>
            <person name="Goeker M."/>
        </authorList>
    </citation>
    <scope>NUCLEOTIDE SEQUENCE [LARGE SCALE GENOMIC DNA]</scope>
    <source>
        <strain evidence="16 17">DSM 2461</strain>
    </source>
</reference>
<dbReference type="PANTHER" id="PTHR47959">
    <property type="entry name" value="ATP-DEPENDENT RNA HELICASE RHLE-RELATED"/>
    <property type="match status" value="1"/>
</dbReference>
<sequence>MTFNKLGLKPEILSVLERKGYDKPTPIQAQAIPAVLKGRDVLGGAQTGTGKTAAFALPVLHRLSESEKRVRHPRSLVITPTRELADQVCTSFRSYGGNLNLNTVKIFGGVKINPQISTLKNGADIVVATPGRLLDHINQKTINLNNVEVLVLDEADRMLDMGFINDIKKILKKLPESRQNLLFSATYSKDIRGLAETVLNNPISVEVTPRNTAAEKVEQLVYPVAASMRKELLLHLINEGAWYQALVFVSMKHNASRLAKFLDKNGVPSAAIHGDKSQGARTRALDDFKKGDIQVLVATDIAARGLQIDNLDYVVNYDLPQVPEDYVHRIGRTGRAGKSGTAITFVHGESVKQLQRIERILKQEIPVTVIPRFQGETATKVNTQSGKEGVRSRSSNPARQESPRSEASKTDTPVRVKPDRKPYLKNNRKPNQSGSGNRKSQSGRNNRNSRPRTKS</sequence>
<dbReference type="EC" id="3.6.4.13" evidence="1"/>
<dbReference type="Gene3D" id="3.40.50.300">
    <property type="entry name" value="P-loop containing nucleotide triphosphate hydrolases"/>
    <property type="match status" value="2"/>
</dbReference>
<name>A0A841RE47_9SPIO</name>
<dbReference type="PROSITE" id="PS51194">
    <property type="entry name" value="HELICASE_CTER"/>
    <property type="match status" value="1"/>
</dbReference>
<keyword evidence="2" id="KW-0963">Cytoplasm</keyword>
<dbReference type="Pfam" id="PF00271">
    <property type="entry name" value="Helicase_C"/>
    <property type="match status" value="1"/>
</dbReference>
<feature type="compositionally biased region" description="Polar residues" evidence="12">
    <location>
        <begin position="378"/>
        <end position="399"/>
    </location>
</feature>
<dbReference type="PROSITE" id="PS00039">
    <property type="entry name" value="DEAD_ATP_HELICASE"/>
    <property type="match status" value="1"/>
</dbReference>
<evidence type="ECO:0000256" key="3">
    <source>
        <dbReference type="ARBA" id="ARBA00022741"/>
    </source>
</evidence>
<evidence type="ECO:0000256" key="10">
    <source>
        <dbReference type="PROSITE-ProRule" id="PRU00552"/>
    </source>
</evidence>
<keyword evidence="3 11" id="KW-0547">Nucleotide-binding</keyword>
<evidence type="ECO:0000256" key="8">
    <source>
        <dbReference type="ARBA" id="ARBA00047984"/>
    </source>
</evidence>
<evidence type="ECO:0000313" key="16">
    <source>
        <dbReference type="EMBL" id="MBB6482263.1"/>
    </source>
</evidence>
<dbReference type="PROSITE" id="PS51195">
    <property type="entry name" value="Q_MOTIF"/>
    <property type="match status" value="1"/>
</dbReference>
<evidence type="ECO:0000259" key="15">
    <source>
        <dbReference type="PROSITE" id="PS51195"/>
    </source>
</evidence>
<protein>
    <recommendedName>
        <fullName evidence="9">DEAD-box ATP-dependent RNA helicase RhpA</fullName>
        <ecNumber evidence="1">3.6.4.13</ecNumber>
    </recommendedName>
</protein>
<dbReference type="SMART" id="SM00490">
    <property type="entry name" value="HELICc"/>
    <property type="match status" value="1"/>
</dbReference>
<dbReference type="GO" id="GO:0005524">
    <property type="term" value="F:ATP binding"/>
    <property type="evidence" value="ECO:0007669"/>
    <property type="project" value="UniProtKB-KW"/>
</dbReference>
<dbReference type="GO" id="GO:0009266">
    <property type="term" value="P:response to temperature stimulus"/>
    <property type="evidence" value="ECO:0007669"/>
    <property type="project" value="UniProtKB-ARBA"/>
</dbReference>
<dbReference type="PANTHER" id="PTHR47959:SF13">
    <property type="entry name" value="ATP-DEPENDENT RNA HELICASE RHLE"/>
    <property type="match status" value="1"/>
</dbReference>
<evidence type="ECO:0000256" key="9">
    <source>
        <dbReference type="ARBA" id="ARBA00074363"/>
    </source>
</evidence>